<keyword evidence="2" id="KW-1185">Reference proteome</keyword>
<organism evidence="1 2">
    <name type="scientific">Macrosiphum euphorbiae</name>
    <name type="common">potato aphid</name>
    <dbReference type="NCBI Taxonomy" id="13131"/>
    <lineage>
        <taxon>Eukaryota</taxon>
        <taxon>Metazoa</taxon>
        <taxon>Ecdysozoa</taxon>
        <taxon>Arthropoda</taxon>
        <taxon>Hexapoda</taxon>
        <taxon>Insecta</taxon>
        <taxon>Pterygota</taxon>
        <taxon>Neoptera</taxon>
        <taxon>Paraneoptera</taxon>
        <taxon>Hemiptera</taxon>
        <taxon>Sternorrhyncha</taxon>
        <taxon>Aphidomorpha</taxon>
        <taxon>Aphidoidea</taxon>
        <taxon>Aphididae</taxon>
        <taxon>Macrosiphini</taxon>
        <taxon>Macrosiphum</taxon>
    </lineage>
</organism>
<protein>
    <submittedName>
        <fullName evidence="1">Uncharacterized protein</fullName>
    </submittedName>
</protein>
<name>A0AAV0WTF5_9HEMI</name>
<accession>A0AAV0WTF5</accession>
<evidence type="ECO:0000313" key="1">
    <source>
        <dbReference type="EMBL" id="CAI6359137.1"/>
    </source>
</evidence>
<dbReference type="AlphaFoldDB" id="A0AAV0WTF5"/>
<proteinExistence type="predicted"/>
<sequence length="92" mass="11042">MTIALDEEEQETTKGKKRIWVHEILKRRKVDGAFYTLCTTLEDHEEKFFIYFRMCSYQFNILLSKIKNDITKQNTHFREAIPAKQKLAVCLR</sequence>
<dbReference type="EMBL" id="CARXXK010000002">
    <property type="protein sequence ID" value="CAI6359137.1"/>
    <property type="molecule type" value="Genomic_DNA"/>
</dbReference>
<comment type="caution">
    <text evidence="1">The sequence shown here is derived from an EMBL/GenBank/DDBJ whole genome shotgun (WGS) entry which is preliminary data.</text>
</comment>
<reference evidence="1 2" key="1">
    <citation type="submission" date="2023-01" db="EMBL/GenBank/DDBJ databases">
        <authorList>
            <person name="Whitehead M."/>
        </authorList>
    </citation>
    <scope>NUCLEOTIDE SEQUENCE [LARGE SCALE GENOMIC DNA]</scope>
</reference>
<dbReference type="Proteomes" id="UP001160148">
    <property type="component" value="Unassembled WGS sequence"/>
</dbReference>
<gene>
    <name evidence="1" type="ORF">MEUPH1_LOCUS14574</name>
</gene>
<evidence type="ECO:0000313" key="2">
    <source>
        <dbReference type="Proteomes" id="UP001160148"/>
    </source>
</evidence>